<evidence type="ECO:0000259" key="1">
    <source>
        <dbReference type="Pfam" id="PF20276"/>
    </source>
</evidence>
<organism evidence="2 3">
    <name type="scientific">Flavobacterium hankyongi</name>
    <dbReference type="NCBI Taxonomy" id="1176532"/>
    <lineage>
        <taxon>Bacteria</taxon>
        <taxon>Pseudomonadati</taxon>
        <taxon>Bacteroidota</taxon>
        <taxon>Flavobacteriia</taxon>
        <taxon>Flavobacteriales</taxon>
        <taxon>Flavobacteriaceae</taxon>
        <taxon>Flavobacterium</taxon>
    </lineage>
</organism>
<reference evidence="3" key="1">
    <citation type="journal article" date="2019" name="Int. J. Syst. Evol. Microbiol.">
        <title>The Global Catalogue of Microorganisms (GCM) 10K type strain sequencing project: providing services to taxonomists for standard genome sequencing and annotation.</title>
        <authorList>
            <consortium name="The Broad Institute Genomics Platform"/>
            <consortium name="The Broad Institute Genome Sequencing Center for Infectious Disease"/>
            <person name="Wu L."/>
            <person name="Ma J."/>
        </authorList>
    </citation>
    <scope>NUCLEOTIDE SEQUENCE [LARGE SCALE GENOMIC DNA]</scope>
    <source>
        <strain evidence="3">JCM 18198</strain>
    </source>
</reference>
<evidence type="ECO:0000313" key="3">
    <source>
        <dbReference type="Proteomes" id="UP001500141"/>
    </source>
</evidence>
<dbReference type="Proteomes" id="UP001500141">
    <property type="component" value="Unassembled WGS sequence"/>
</dbReference>
<sequence>MIQLINPNDIHSAADTWNGFIYQGKVALYHVLKLINERDSVDGLHLQLDSLEDFAIIRYENNEPKPITLHQVKAVKSHYYSRYKEAFEKLEQRKDNFPCDDEAYFHLATENEETKADIEDKHAKLKIYEYDGNPYCKIDELQDKIKVQASNCLNKLGLIHLSNDNYLEILCNELESLITNNIVLIHAQNHSPNGDSINKSAYYSTISLNRFRNILITDLTSIQQDKNYFIKKLKIDLNRYYQEFCLESEDEIDDEAQIKLHQYLVYFNSLNNPQFEGFLQKIMPHRHVKFSTLQEYKDNSLLINEVKTAFLSILHGIRSPDEINKIGWTDSLSKKYFPSSIIVSNSSASKQNISIDILNTALDTLIEVPFNSDYVITEGCNVSSIIEEANKSTRINQSDIDILNNSTSSEYDKITKWKKISLIDLEQAKQKLNENNN</sequence>
<dbReference type="Pfam" id="PF20276">
    <property type="entry name" value="CTD1"/>
    <property type="match status" value="1"/>
</dbReference>
<feature type="domain" description="ABC-three component systems C-terminal" evidence="1">
    <location>
        <begin position="126"/>
        <end position="380"/>
    </location>
</feature>
<comment type="caution">
    <text evidence="2">The sequence shown here is derived from an EMBL/GenBank/DDBJ whole genome shotgun (WGS) entry which is preliminary data.</text>
</comment>
<dbReference type="RefSeq" id="WP_264542339.1">
    <property type="nucleotide sequence ID" value="NZ_BAABIP010000017.1"/>
</dbReference>
<accession>A0ABP9A0W3</accession>
<keyword evidence="3" id="KW-1185">Reference proteome</keyword>
<gene>
    <name evidence="2" type="ORF">GCM10023230_20580</name>
</gene>
<evidence type="ECO:0000313" key="2">
    <source>
        <dbReference type="EMBL" id="GAA4770319.1"/>
    </source>
</evidence>
<name>A0ABP9A0W3_9FLAO</name>
<proteinExistence type="predicted"/>
<dbReference type="EMBL" id="BAABIP010000017">
    <property type="protein sequence ID" value="GAA4770319.1"/>
    <property type="molecule type" value="Genomic_DNA"/>
</dbReference>
<protein>
    <recommendedName>
        <fullName evidence="1">ABC-three component systems C-terminal domain-containing protein</fullName>
    </recommendedName>
</protein>
<dbReference type="InterPro" id="IPR046920">
    <property type="entry name" value="ABC-3C_CTD1"/>
</dbReference>